<protein>
    <recommendedName>
        <fullName evidence="6">Histone-binding protein RBBP4-like N-terminal domain-containing protein</fullName>
    </recommendedName>
</protein>
<dbReference type="Gene3D" id="2.130.10.10">
    <property type="entry name" value="YVTN repeat-like/Quinoprotein amine dehydrogenase"/>
    <property type="match status" value="1"/>
</dbReference>
<feature type="repeat" description="WD" evidence="4">
    <location>
        <begin position="316"/>
        <end position="358"/>
    </location>
</feature>
<keyword evidence="2" id="KW-0677">Repeat</keyword>
<name>A0A0C3CG89_PILCF</name>
<feature type="compositionally biased region" description="Low complexity" evidence="5">
    <location>
        <begin position="452"/>
        <end position="469"/>
    </location>
</feature>
<feature type="domain" description="Histone-binding protein RBBP4-like N-terminal" evidence="6">
    <location>
        <begin position="17"/>
        <end position="87"/>
    </location>
</feature>
<accession>A0A0C3CG89</accession>
<dbReference type="InterPro" id="IPR022052">
    <property type="entry name" value="Histone-bd_RBBP4-like_N"/>
</dbReference>
<feature type="region of interest" description="Disordered" evidence="5">
    <location>
        <begin position="430"/>
        <end position="477"/>
    </location>
</feature>
<keyword evidence="1 4" id="KW-0853">WD repeat</keyword>
<dbReference type="InterPro" id="IPR050459">
    <property type="entry name" value="WD_repeat_RBAP46/RBAP48/MSI1"/>
</dbReference>
<sequence length="477" mass="52511">MKPTVQEEIEDDLAAEEENKLINENAPYLYDLVITHALDWPSLTCQWFPDKESPANKPYTTHRLLLGTHTSGQAQDYLQIATVQIPKRSGPTADKLDRDSYDDERGELGGHTIPSAQPRIQIIQKINHSGEVNRARYMPQNPDLIATKAVSGEVLIFDRTKHSSEPERGGVCKPDIRLVGQNKEGYGLAWNPLKAGYVLGSSEDMTICHWDVNSYSKAKTSIEPTNVFRGHTSVVGDVDWHAHNENVFGSVGDDKMLMIWDTRSPTEPSAKIEAHDREILSVAFSPASERLVVTGSADKTVILHDIRSPNKKLHVFESHTDEVLHLSWSPHNPTIFASASSDRRINIWDLSQIGVEQTPDDQEDGPPELMFIHGGHTARPTDFCWAPGEGENWTASSVSEDNVVMVWQPTQRVWAGDDVPIDEKELENDAMQGVENTRGTGTGKSGTGTGSGSARSQSMSISASASISGVEADEEDA</sequence>
<evidence type="ECO:0000313" key="7">
    <source>
        <dbReference type="EMBL" id="KIM88777.1"/>
    </source>
</evidence>
<evidence type="ECO:0000256" key="4">
    <source>
        <dbReference type="PROSITE-ProRule" id="PRU00221"/>
    </source>
</evidence>
<feature type="repeat" description="WD" evidence="4">
    <location>
        <begin position="228"/>
        <end position="270"/>
    </location>
</feature>
<dbReference type="HOGENOM" id="CLU_020445_3_1_1"/>
<feature type="compositionally biased region" description="Gly residues" evidence="5">
    <location>
        <begin position="440"/>
        <end position="451"/>
    </location>
</feature>
<feature type="repeat" description="WD" evidence="4">
    <location>
        <begin position="272"/>
        <end position="314"/>
    </location>
</feature>
<dbReference type="Pfam" id="PF12265">
    <property type="entry name" value="CAF1C_H4-bd"/>
    <property type="match status" value="1"/>
</dbReference>
<gene>
    <name evidence="7" type="ORF">PILCRDRAFT_770109</name>
</gene>
<dbReference type="EMBL" id="KN832976">
    <property type="protein sequence ID" value="KIM88777.1"/>
    <property type="molecule type" value="Genomic_DNA"/>
</dbReference>
<dbReference type="SUPFAM" id="SSF50978">
    <property type="entry name" value="WD40 repeat-like"/>
    <property type="match status" value="1"/>
</dbReference>
<dbReference type="Proteomes" id="UP000054166">
    <property type="component" value="Unassembled WGS sequence"/>
</dbReference>
<evidence type="ECO:0000313" key="8">
    <source>
        <dbReference type="Proteomes" id="UP000054166"/>
    </source>
</evidence>
<dbReference type="STRING" id="765440.A0A0C3CG89"/>
<dbReference type="FunCoup" id="A0A0C3CG89">
    <property type="interactions" value="836"/>
</dbReference>
<dbReference type="OrthoDB" id="427795at2759"/>
<reference evidence="8" key="2">
    <citation type="submission" date="2015-01" db="EMBL/GenBank/DDBJ databases">
        <title>Evolutionary Origins and Diversification of the Mycorrhizal Mutualists.</title>
        <authorList>
            <consortium name="DOE Joint Genome Institute"/>
            <consortium name="Mycorrhizal Genomics Consortium"/>
            <person name="Kohler A."/>
            <person name="Kuo A."/>
            <person name="Nagy L.G."/>
            <person name="Floudas D."/>
            <person name="Copeland A."/>
            <person name="Barry K.W."/>
            <person name="Cichocki N."/>
            <person name="Veneault-Fourrey C."/>
            <person name="LaButti K."/>
            <person name="Lindquist E.A."/>
            <person name="Lipzen A."/>
            <person name="Lundell T."/>
            <person name="Morin E."/>
            <person name="Murat C."/>
            <person name="Riley R."/>
            <person name="Ohm R."/>
            <person name="Sun H."/>
            <person name="Tunlid A."/>
            <person name="Henrissat B."/>
            <person name="Grigoriev I.V."/>
            <person name="Hibbett D.S."/>
            <person name="Martin F."/>
        </authorList>
    </citation>
    <scope>NUCLEOTIDE SEQUENCE [LARGE SCALE GENOMIC DNA]</scope>
    <source>
        <strain evidence="8">F 1598</strain>
    </source>
</reference>
<dbReference type="InterPro" id="IPR015943">
    <property type="entry name" value="WD40/YVTN_repeat-like_dom_sf"/>
</dbReference>
<feature type="region of interest" description="Disordered" evidence="5">
    <location>
        <begin position="88"/>
        <end position="113"/>
    </location>
</feature>
<keyword evidence="8" id="KW-1185">Reference proteome</keyword>
<dbReference type="Pfam" id="PF00400">
    <property type="entry name" value="WD40"/>
    <property type="match status" value="3"/>
</dbReference>
<dbReference type="PROSITE" id="PS50294">
    <property type="entry name" value="WD_REPEATS_REGION"/>
    <property type="match status" value="1"/>
</dbReference>
<evidence type="ECO:0000256" key="2">
    <source>
        <dbReference type="ARBA" id="ARBA00022737"/>
    </source>
</evidence>
<dbReference type="AlphaFoldDB" id="A0A0C3CG89"/>
<dbReference type="InterPro" id="IPR001680">
    <property type="entry name" value="WD40_rpt"/>
</dbReference>
<dbReference type="PROSITE" id="PS50082">
    <property type="entry name" value="WD_REPEATS_2"/>
    <property type="match status" value="3"/>
</dbReference>
<organism evidence="7 8">
    <name type="scientific">Piloderma croceum (strain F 1598)</name>
    <dbReference type="NCBI Taxonomy" id="765440"/>
    <lineage>
        <taxon>Eukaryota</taxon>
        <taxon>Fungi</taxon>
        <taxon>Dikarya</taxon>
        <taxon>Basidiomycota</taxon>
        <taxon>Agaricomycotina</taxon>
        <taxon>Agaricomycetes</taxon>
        <taxon>Agaricomycetidae</taxon>
        <taxon>Atheliales</taxon>
        <taxon>Atheliaceae</taxon>
        <taxon>Piloderma</taxon>
    </lineage>
</organism>
<dbReference type="GO" id="GO:0006325">
    <property type="term" value="P:chromatin organization"/>
    <property type="evidence" value="ECO:0007669"/>
    <property type="project" value="UniProtKB-KW"/>
</dbReference>
<evidence type="ECO:0000259" key="6">
    <source>
        <dbReference type="Pfam" id="PF12265"/>
    </source>
</evidence>
<dbReference type="InterPro" id="IPR036322">
    <property type="entry name" value="WD40_repeat_dom_sf"/>
</dbReference>
<evidence type="ECO:0000256" key="5">
    <source>
        <dbReference type="SAM" id="MobiDB-lite"/>
    </source>
</evidence>
<evidence type="ECO:0000256" key="3">
    <source>
        <dbReference type="ARBA" id="ARBA00022853"/>
    </source>
</evidence>
<reference evidence="7 8" key="1">
    <citation type="submission" date="2014-04" db="EMBL/GenBank/DDBJ databases">
        <authorList>
            <consortium name="DOE Joint Genome Institute"/>
            <person name="Kuo A."/>
            <person name="Tarkka M."/>
            <person name="Buscot F."/>
            <person name="Kohler A."/>
            <person name="Nagy L.G."/>
            <person name="Floudas D."/>
            <person name="Copeland A."/>
            <person name="Barry K.W."/>
            <person name="Cichocki N."/>
            <person name="Veneault-Fourrey C."/>
            <person name="LaButti K."/>
            <person name="Lindquist E.A."/>
            <person name="Lipzen A."/>
            <person name="Lundell T."/>
            <person name="Morin E."/>
            <person name="Murat C."/>
            <person name="Sun H."/>
            <person name="Tunlid A."/>
            <person name="Henrissat B."/>
            <person name="Grigoriev I.V."/>
            <person name="Hibbett D.S."/>
            <person name="Martin F."/>
            <person name="Nordberg H.P."/>
            <person name="Cantor M.N."/>
            <person name="Hua S.X."/>
        </authorList>
    </citation>
    <scope>NUCLEOTIDE SEQUENCE [LARGE SCALE GENOMIC DNA]</scope>
    <source>
        <strain evidence="7 8">F 1598</strain>
    </source>
</reference>
<proteinExistence type="predicted"/>
<dbReference type="InParanoid" id="A0A0C3CG89"/>
<keyword evidence="3" id="KW-0156">Chromatin regulator</keyword>
<evidence type="ECO:0000256" key="1">
    <source>
        <dbReference type="ARBA" id="ARBA00022574"/>
    </source>
</evidence>
<dbReference type="SMART" id="SM00320">
    <property type="entry name" value="WD40"/>
    <property type="match status" value="6"/>
</dbReference>
<dbReference type="PANTHER" id="PTHR22850">
    <property type="entry name" value="WD40 REPEAT FAMILY"/>
    <property type="match status" value="1"/>
</dbReference>